<keyword evidence="2" id="KW-1185">Reference proteome</keyword>
<dbReference type="Proteomes" id="UP000199114">
    <property type="component" value="Unassembled WGS sequence"/>
</dbReference>
<sequence length="38" mass="4450">MQTIQNLDGPLWVKALTEILLQQYEMKSFRRTLVGLKS</sequence>
<gene>
    <name evidence="1" type="ORF">SAMN04489841_1400</name>
</gene>
<reference evidence="2" key="1">
    <citation type="submission" date="2016-10" db="EMBL/GenBank/DDBJ databases">
        <authorList>
            <person name="Varghese N."/>
            <person name="Submissions S."/>
        </authorList>
    </citation>
    <scope>NUCLEOTIDE SEQUENCE [LARGE SCALE GENOMIC DNA]</scope>
    <source>
        <strain evidence="2">DSM 25055</strain>
    </source>
</reference>
<evidence type="ECO:0000313" key="1">
    <source>
        <dbReference type="EMBL" id="SEQ29933.1"/>
    </source>
</evidence>
<proteinExistence type="predicted"/>
<name>A0A1H9EXK6_9EURY</name>
<evidence type="ECO:0000313" key="2">
    <source>
        <dbReference type="Proteomes" id="UP000199114"/>
    </source>
</evidence>
<dbReference type="AlphaFoldDB" id="A0A1H9EXK6"/>
<accession>A0A1H9EXK6</accession>
<organism evidence="1 2">
    <name type="scientific">Natrinema salaciae</name>
    <dbReference type="NCBI Taxonomy" id="1186196"/>
    <lineage>
        <taxon>Archaea</taxon>
        <taxon>Methanobacteriati</taxon>
        <taxon>Methanobacteriota</taxon>
        <taxon>Stenosarchaea group</taxon>
        <taxon>Halobacteria</taxon>
        <taxon>Halobacteriales</taxon>
        <taxon>Natrialbaceae</taxon>
        <taxon>Natrinema</taxon>
    </lineage>
</organism>
<dbReference type="EMBL" id="FOFD01000002">
    <property type="protein sequence ID" value="SEQ29933.1"/>
    <property type="molecule type" value="Genomic_DNA"/>
</dbReference>
<protein>
    <submittedName>
        <fullName evidence="1">Uncharacterized protein</fullName>
    </submittedName>
</protein>